<dbReference type="InterPro" id="IPR050204">
    <property type="entry name" value="AraC_XylS_family_regulators"/>
</dbReference>
<reference evidence="5 6" key="1">
    <citation type="submission" date="2021-06" db="EMBL/GenBank/DDBJ databases">
        <title>Sphingomonas sp. XMGL2, whole genome shotgun sequencing project.</title>
        <authorList>
            <person name="Zhao G."/>
            <person name="Shen L."/>
        </authorList>
    </citation>
    <scope>NUCLEOTIDE SEQUENCE [LARGE SCALE GENOMIC DNA]</scope>
    <source>
        <strain evidence="5 6">XMGL2</strain>
    </source>
</reference>
<name>A0ABS6BMI5_9SPHN</name>
<evidence type="ECO:0000313" key="5">
    <source>
        <dbReference type="EMBL" id="MBU3079531.1"/>
    </source>
</evidence>
<sequence>MLREKRQAGVDDAQSIGQLAKTTLLVSPTIEPVADSLELGARNVFAVRSHENPHHTHHTISSLFWITMPLTPTYGRRCLNGMNEEGAQEAFAINVAPPDCKKSVELDVETELLHLFINPALIDEVASELAGRTLSDIALQPLFNRCDNQLSGLLRSIGNSLLREAGGSRLMMDYLSRALCANILLKYAVEPITPSPFEPSPQGLGKRRIARLQDYLESHLARDIQLDDMASVCGISRNGFIRRFKASKGMTPHQYVIQMRVKRAQSLLTEGEMPLTEIAVRCGFSDHSHFANTFRIWTGVSPKQYRDMR</sequence>
<dbReference type="PROSITE" id="PS01124">
    <property type="entry name" value="HTH_ARAC_FAMILY_2"/>
    <property type="match status" value="1"/>
</dbReference>
<comment type="caution">
    <text evidence="5">The sequence shown here is derived from an EMBL/GenBank/DDBJ whole genome shotgun (WGS) entry which is preliminary data.</text>
</comment>
<dbReference type="PANTHER" id="PTHR46796">
    <property type="entry name" value="HTH-TYPE TRANSCRIPTIONAL ACTIVATOR RHAS-RELATED"/>
    <property type="match status" value="1"/>
</dbReference>
<evidence type="ECO:0000256" key="1">
    <source>
        <dbReference type="ARBA" id="ARBA00023015"/>
    </source>
</evidence>
<keyword evidence="1" id="KW-0805">Transcription regulation</keyword>
<evidence type="ECO:0000313" key="6">
    <source>
        <dbReference type="Proteomes" id="UP000776276"/>
    </source>
</evidence>
<dbReference type="RefSeq" id="WP_216327953.1">
    <property type="nucleotide sequence ID" value="NZ_JAHKRT010000012.1"/>
</dbReference>
<dbReference type="InterPro" id="IPR018060">
    <property type="entry name" value="HTH_AraC"/>
</dbReference>
<dbReference type="EMBL" id="JAHKRT010000012">
    <property type="protein sequence ID" value="MBU3079531.1"/>
    <property type="molecule type" value="Genomic_DNA"/>
</dbReference>
<proteinExistence type="predicted"/>
<dbReference type="Proteomes" id="UP000776276">
    <property type="component" value="Unassembled WGS sequence"/>
</dbReference>
<keyword evidence="3" id="KW-0804">Transcription</keyword>
<dbReference type="PANTHER" id="PTHR46796:SF6">
    <property type="entry name" value="ARAC SUBFAMILY"/>
    <property type="match status" value="1"/>
</dbReference>
<protein>
    <submittedName>
        <fullName evidence="5">AraC family transcriptional regulator</fullName>
    </submittedName>
</protein>
<evidence type="ECO:0000259" key="4">
    <source>
        <dbReference type="PROSITE" id="PS01124"/>
    </source>
</evidence>
<dbReference type="Pfam" id="PF12833">
    <property type="entry name" value="HTH_18"/>
    <property type="match status" value="1"/>
</dbReference>
<keyword evidence="2" id="KW-0238">DNA-binding</keyword>
<gene>
    <name evidence="5" type="ORF">KOF26_16865</name>
</gene>
<accession>A0ABS6BMI5</accession>
<keyword evidence="6" id="KW-1185">Reference proteome</keyword>
<dbReference type="SMART" id="SM00342">
    <property type="entry name" value="HTH_ARAC"/>
    <property type="match status" value="1"/>
</dbReference>
<organism evidence="5 6">
    <name type="scientific">Sphingomonas quercus</name>
    <dbReference type="NCBI Taxonomy" id="2842451"/>
    <lineage>
        <taxon>Bacteria</taxon>
        <taxon>Pseudomonadati</taxon>
        <taxon>Pseudomonadota</taxon>
        <taxon>Alphaproteobacteria</taxon>
        <taxon>Sphingomonadales</taxon>
        <taxon>Sphingomonadaceae</taxon>
        <taxon>Sphingomonas</taxon>
    </lineage>
</organism>
<evidence type="ECO:0000256" key="2">
    <source>
        <dbReference type="ARBA" id="ARBA00023125"/>
    </source>
</evidence>
<feature type="domain" description="HTH araC/xylS-type" evidence="4">
    <location>
        <begin position="210"/>
        <end position="308"/>
    </location>
</feature>
<evidence type="ECO:0000256" key="3">
    <source>
        <dbReference type="ARBA" id="ARBA00023163"/>
    </source>
</evidence>